<evidence type="ECO:0000256" key="1">
    <source>
        <dbReference type="SAM" id="SignalP"/>
    </source>
</evidence>
<gene>
    <name evidence="2" type="ORF">FYK34_13340</name>
</gene>
<accession>A0A5C1DI89</accession>
<evidence type="ECO:0000313" key="3">
    <source>
        <dbReference type="Proteomes" id="UP000322079"/>
    </source>
</evidence>
<feature type="chain" id="PRO_5023117788" description="Lipoprotein" evidence="1">
    <location>
        <begin position="22"/>
        <end position="89"/>
    </location>
</feature>
<proteinExistence type="predicted"/>
<reference evidence="2 3" key="1">
    <citation type="submission" date="2019-08" db="EMBL/GenBank/DDBJ databases">
        <title>Chromobacterium paludis, a novel bacterium isolated from a Maryland marsh pond.</title>
        <authorList>
            <person name="Blackburn M.B."/>
            <person name="Gundersen-Rindal D.E."/>
        </authorList>
    </citation>
    <scope>NUCLEOTIDE SEQUENCE [LARGE SCALE GENOMIC DNA]</scope>
    <source>
        <strain evidence="3">IIBBL 257-1</strain>
    </source>
</reference>
<dbReference type="PROSITE" id="PS51257">
    <property type="entry name" value="PROKAR_LIPOPROTEIN"/>
    <property type="match status" value="1"/>
</dbReference>
<sequence>MKTPYLILPLLVLLTACSSGYDSDVQERFVNGCMGRGATKAYCSCLLKVFESRHKQDEYAALETEMRLSGAMPEPFLATLRAGLQQCRP</sequence>
<dbReference type="AlphaFoldDB" id="A0A5C1DI89"/>
<keyword evidence="3" id="KW-1185">Reference proteome</keyword>
<evidence type="ECO:0008006" key="4">
    <source>
        <dbReference type="Google" id="ProtNLM"/>
    </source>
</evidence>
<dbReference type="RefSeq" id="WP_149297196.1">
    <property type="nucleotide sequence ID" value="NZ_CP043473.1"/>
</dbReference>
<keyword evidence="1" id="KW-0732">Signal</keyword>
<organism evidence="2 3">
    <name type="scientific">Chromobacterium paludis</name>
    <dbReference type="NCBI Taxonomy" id="2605945"/>
    <lineage>
        <taxon>Bacteria</taxon>
        <taxon>Pseudomonadati</taxon>
        <taxon>Pseudomonadota</taxon>
        <taxon>Betaproteobacteria</taxon>
        <taxon>Neisseriales</taxon>
        <taxon>Chromobacteriaceae</taxon>
        <taxon>Chromobacterium</taxon>
    </lineage>
</organism>
<protein>
    <recommendedName>
        <fullName evidence="4">Lipoprotein</fullName>
    </recommendedName>
</protein>
<dbReference type="EMBL" id="CP043473">
    <property type="protein sequence ID" value="QEL56475.1"/>
    <property type="molecule type" value="Genomic_DNA"/>
</dbReference>
<name>A0A5C1DI89_9NEIS</name>
<dbReference type="Proteomes" id="UP000322079">
    <property type="component" value="Chromosome"/>
</dbReference>
<evidence type="ECO:0000313" key="2">
    <source>
        <dbReference type="EMBL" id="QEL56475.1"/>
    </source>
</evidence>
<feature type="signal peptide" evidence="1">
    <location>
        <begin position="1"/>
        <end position="21"/>
    </location>
</feature>
<dbReference type="KEGG" id="chrm:FYK34_13340"/>